<dbReference type="PANTHER" id="PTHR33055">
    <property type="entry name" value="TRANSPOSASE FOR INSERTION SEQUENCE ELEMENT IS1111A"/>
    <property type="match status" value="1"/>
</dbReference>
<keyword evidence="3" id="KW-1185">Reference proteome</keyword>
<reference evidence="2 3" key="1">
    <citation type="submission" date="2007-07" db="EMBL/GenBank/DDBJ databases">
        <title>Complete sequence of Fervidobacterium nodosum Rt17-B1.</title>
        <authorList>
            <consortium name="US DOE Joint Genome Institute"/>
            <person name="Copeland A."/>
            <person name="Lucas S."/>
            <person name="Lapidus A."/>
            <person name="Barry K."/>
            <person name="Glavina del Rio T."/>
            <person name="Dalin E."/>
            <person name="Tice H."/>
            <person name="Pitluck S."/>
            <person name="Saunders E."/>
            <person name="Brettin T."/>
            <person name="Bruce D."/>
            <person name="Detter J.C."/>
            <person name="Han C."/>
            <person name="Schmutz J."/>
            <person name="Larimer F."/>
            <person name="Land M."/>
            <person name="Hauser L."/>
            <person name="Kyrpides N."/>
            <person name="Mikhailova N."/>
            <person name="Nelson K."/>
            <person name="Gogarten J.P."/>
            <person name="Noll K."/>
            <person name="Richardson P."/>
        </authorList>
    </citation>
    <scope>NUCLEOTIDE SEQUENCE [LARGE SCALE GENOMIC DNA]</scope>
    <source>
        <strain evidence="3">ATCC 35602 / DSM 5306 / Rt17-B1</strain>
    </source>
</reference>
<organism evidence="2 3">
    <name type="scientific">Fervidobacterium nodosum (strain ATCC 35602 / DSM 5306 / Rt17-B1)</name>
    <dbReference type="NCBI Taxonomy" id="381764"/>
    <lineage>
        <taxon>Bacteria</taxon>
        <taxon>Thermotogati</taxon>
        <taxon>Thermotogota</taxon>
        <taxon>Thermotogae</taxon>
        <taxon>Thermotogales</taxon>
        <taxon>Fervidobacteriaceae</taxon>
        <taxon>Fervidobacterium</taxon>
    </lineage>
</organism>
<dbReference type="Proteomes" id="UP000002415">
    <property type="component" value="Chromosome"/>
</dbReference>
<dbReference type="KEGG" id="fno:Fnod_1409"/>
<feature type="domain" description="Transposase IS110-like N-terminal" evidence="1">
    <location>
        <begin position="10"/>
        <end position="162"/>
    </location>
</feature>
<dbReference type="PANTHER" id="PTHR33055:SF15">
    <property type="entry name" value="TRANSPOSASE-RELATED"/>
    <property type="match status" value="1"/>
</dbReference>
<dbReference type="STRING" id="381764.Fnod_1409"/>
<dbReference type="HOGENOM" id="CLU_036902_4_8_0"/>
<dbReference type="AlphaFoldDB" id="A7HMX2"/>
<accession>A7HMX2</accession>
<evidence type="ECO:0000313" key="2">
    <source>
        <dbReference type="EMBL" id="ABS61255.1"/>
    </source>
</evidence>
<dbReference type="RefSeq" id="WP_011994562.1">
    <property type="nucleotide sequence ID" value="NC_009718.1"/>
</dbReference>
<protein>
    <submittedName>
        <fullName evidence="2">Transposase</fullName>
    </submittedName>
</protein>
<dbReference type="eggNOG" id="COG3547">
    <property type="taxonomic scope" value="Bacteria"/>
</dbReference>
<dbReference type="GO" id="GO:0006313">
    <property type="term" value="P:DNA transposition"/>
    <property type="evidence" value="ECO:0007669"/>
    <property type="project" value="InterPro"/>
</dbReference>
<dbReference type="Pfam" id="PF01548">
    <property type="entry name" value="DEDD_Tnp_IS110"/>
    <property type="match status" value="1"/>
</dbReference>
<dbReference type="InterPro" id="IPR047650">
    <property type="entry name" value="Transpos_IS110"/>
</dbReference>
<dbReference type="GO" id="GO:0003677">
    <property type="term" value="F:DNA binding"/>
    <property type="evidence" value="ECO:0007669"/>
    <property type="project" value="InterPro"/>
</dbReference>
<proteinExistence type="predicted"/>
<evidence type="ECO:0000259" key="1">
    <source>
        <dbReference type="Pfam" id="PF01548"/>
    </source>
</evidence>
<reference evidence="2 3" key="2">
    <citation type="journal article" date="2009" name="Proc. Natl. Acad. Sci. U.S.A.">
        <title>On the chimeric nature, thermophilic origin, and phylogenetic placement of the Thermotogales.</title>
        <authorList>
            <person name="Zhaxybayeva O."/>
            <person name="Swithers K.S."/>
            <person name="Lapierre P."/>
            <person name="Fournier G.P."/>
            <person name="Bickhart D.M."/>
            <person name="DeBoy R.T."/>
            <person name="Nelson K.E."/>
            <person name="Nesbo C.L."/>
            <person name="Doolittle W.F."/>
            <person name="Gogarten J.P."/>
            <person name="Noll K.M."/>
        </authorList>
    </citation>
    <scope>NUCLEOTIDE SEQUENCE [LARGE SCALE GENOMIC DNA]</scope>
    <source>
        <strain evidence="3">ATCC 35602 / DSM 5306 / Rt17-B1</strain>
    </source>
</reference>
<name>A7HMX2_FERNB</name>
<dbReference type="EMBL" id="CP000771">
    <property type="protein sequence ID" value="ABS61255.1"/>
    <property type="molecule type" value="Genomic_DNA"/>
</dbReference>
<dbReference type="OrthoDB" id="40010at2"/>
<dbReference type="InterPro" id="IPR002525">
    <property type="entry name" value="Transp_IS110-like_N"/>
</dbReference>
<gene>
    <name evidence="2" type="ordered locus">Fnod_1409</name>
</gene>
<dbReference type="GO" id="GO:0004803">
    <property type="term" value="F:transposase activity"/>
    <property type="evidence" value="ECO:0007669"/>
    <property type="project" value="InterPro"/>
</dbReference>
<sequence length="273" mass="31147">MDSKVFSVFVGIDVSNGNFNACVIHNPNSIIFEKDFEISNQGFSSFAESLSSFPKDSIVLTLESTACNQVNLLSFLVKDFSCVAFKPLNVKDSPCDSFRKTENEKSHAYSIACTLFYFQEQLSSSSFLDTEFRDVVIERERVIQEISESKSEIKQLLIVLFPELERFTNIYSDSTLEFLLSFPSAKAIQKTSLEALKAYYSEAIGREPNISPVFLKELADNSIAQYWPLNEKLLIHEIERLRLYQQQLKEYEGILTQFCECYSIDVSNLNNNG</sequence>
<evidence type="ECO:0000313" key="3">
    <source>
        <dbReference type="Proteomes" id="UP000002415"/>
    </source>
</evidence>